<dbReference type="InterPro" id="IPR012332">
    <property type="entry name" value="Autotransporter_pectin_lyase_C"/>
</dbReference>
<dbReference type="AlphaFoldDB" id="A0A9D1DL27"/>
<name>A0A9D1DL27_9FIRM</name>
<keyword evidence="1" id="KW-0732">Signal</keyword>
<evidence type="ECO:0000256" key="1">
    <source>
        <dbReference type="SAM" id="SignalP"/>
    </source>
</evidence>
<feature type="chain" id="PRO_5039721204" evidence="1">
    <location>
        <begin position="26"/>
        <end position="621"/>
    </location>
</feature>
<sequence>MQKRILGILLSCLLLLSLMPTAALAVEGELPDLSQETWAAHEGHEGWTDLSALSGTELTLEGGSYYLDADRALKSVTIEGDVTLCLNGKTLSWEGAALNNDLITVESGATLHLCDCAVERGAIAGQNYGGALIAVSGKLEMYQVDLRCGKRLYAEGLTSAAGSTCVVQDCSISQTDYDKYSSDGVKNRGEMTLIDTQVSGFGVCVTNYKGELTMSGCSVTAPQFCALVNSKGMNKYDLSPASAELTGCVLEKGSLGNYVAVYNGGDIQNGSAVQLTAYAGSLTLTDCTFGGLESSNETNSNELDPKTVVVSISGGSSSGNIINQGQMTISGCVISGRVRNIDSYFDGNSPYPAEDFRLAMEDCTVSVTDDTAVEVNGGAAQLTGCLLSAVCTEQNFAYTVSVSDASATLTDCTVSMDASQVTQLDYEYEIQALAAGYPFSGVNVYTDGAVELSGGSIEAKGPFACGLKTSLLEGAEMSVTGTEITAPVGVSARGAAEGSYPYLYMNGEYSEEYSVPFEAGDTALVLDEVEIEAEKYGVECGGGVTIRGSSIHGGEAGLYREGVVGLVVSEHTDTQYGDIVTLSLESDFINMGGQVSLSDSTLSGGRFAAYQAGVRCVDYVD</sequence>
<gene>
    <name evidence="2" type="ORF">IAD36_03985</name>
</gene>
<comment type="caution">
    <text evidence="2">The sequence shown here is derived from an EMBL/GenBank/DDBJ whole genome shotgun (WGS) entry which is preliminary data.</text>
</comment>
<dbReference type="Proteomes" id="UP000824238">
    <property type="component" value="Unassembled WGS sequence"/>
</dbReference>
<evidence type="ECO:0000313" key="3">
    <source>
        <dbReference type="Proteomes" id="UP000824238"/>
    </source>
</evidence>
<evidence type="ECO:0000313" key="2">
    <source>
        <dbReference type="EMBL" id="HIR54748.1"/>
    </source>
</evidence>
<accession>A0A9D1DL27</accession>
<proteinExistence type="predicted"/>
<dbReference type="EMBL" id="DVHH01000101">
    <property type="protein sequence ID" value="HIR54748.1"/>
    <property type="molecule type" value="Genomic_DNA"/>
</dbReference>
<organism evidence="2 3">
    <name type="scientific">Candidatus Scatomorpha intestinigallinarum</name>
    <dbReference type="NCBI Taxonomy" id="2840923"/>
    <lineage>
        <taxon>Bacteria</taxon>
        <taxon>Bacillati</taxon>
        <taxon>Bacillota</taxon>
        <taxon>Clostridia</taxon>
        <taxon>Eubacteriales</taxon>
        <taxon>Candidatus Scatomorpha</taxon>
    </lineage>
</organism>
<feature type="non-terminal residue" evidence="2">
    <location>
        <position position="621"/>
    </location>
</feature>
<reference evidence="2" key="1">
    <citation type="submission" date="2020-10" db="EMBL/GenBank/DDBJ databases">
        <authorList>
            <person name="Gilroy R."/>
        </authorList>
    </citation>
    <scope>NUCLEOTIDE SEQUENCE</scope>
    <source>
        <strain evidence="2">ChiGjej3B3-7149</strain>
    </source>
</reference>
<dbReference type="Gene3D" id="2.160.20.20">
    <property type="match status" value="1"/>
</dbReference>
<reference evidence="2" key="2">
    <citation type="journal article" date="2021" name="PeerJ">
        <title>Extensive microbial diversity within the chicken gut microbiome revealed by metagenomics and culture.</title>
        <authorList>
            <person name="Gilroy R."/>
            <person name="Ravi A."/>
            <person name="Getino M."/>
            <person name="Pursley I."/>
            <person name="Horton D.L."/>
            <person name="Alikhan N.F."/>
            <person name="Baker D."/>
            <person name="Gharbi K."/>
            <person name="Hall N."/>
            <person name="Watson M."/>
            <person name="Adriaenssens E.M."/>
            <person name="Foster-Nyarko E."/>
            <person name="Jarju S."/>
            <person name="Secka A."/>
            <person name="Antonio M."/>
            <person name="Oren A."/>
            <person name="Chaudhuri R.R."/>
            <person name="La Ragione R."/>
            <person name="Hildebrand F."/>
            <person name="Pallen M.J."/>
        </authorList>
    </citation>
    <scope>NUCLEOTIDE SEQUENCE</scope>
    <source>
        <strain evidence="2">ChiGjej3B3-7149</strain>
    </source>
</reference>
<protein>
    <submittedName>
        <fullName evidence="2">Uncharacterized protein</fullName>
    </submittedName>
</protein>
<feature type="signal peptide" evidence="1">
    <location>
        <begin position="1"/>
        <end position="25"/>
    </location>
</feature>